<name>A0A086BKQ0_9FLAO</name>
<accession>A0A086BKQ0</accession>
<organism evidence="1 2">
    <name type="scientific">Chryseobacterium piperi</name>
    <dbReference type="NCBI Taxonomy" id="558152"/>
    <lineage>
        <taxon>Bacteria</taxon>
        <taxon>Pseudomonadati</taxon>
        <taxon>Bacteroidota</taxon>
        <taxon>Flavobacteriia</taxon>
        <taxon>Flavobacteriales</taxon>
        <taxon>Weeksellaceae</taxon>
        <taxon>Chryseobacterium group</taxon>
        <taxon>Chryseobacterium</taxon>
    </lineage>
</organism>
<keyword evidence="2" id="KW-1185">Reference proteome</keyword>
<dbReference type="Proteomes" id="UP000028709">
    <property type="component" value="Unassembled WGS sequence"/>
</dbReference>
<gene>
    <name evidence="1" type="ORF">IQ37_05715</name>
</gene>
<dbReference type="AlphaFoldDB" id="A0A086BKQ0"/>
<comment type="caution">
    <text evidence="1">The sequence shown here is derived from an EMBL/GenBank/DDBJ whole genome shotgun (WGS) entry which is preliminary data.</text>
</comment>
<proteinExistence type="predicted"/>
<dbReference type="RefSeq" id="WP_034682505.1">
    <property type="nucleotide sequence ID" value="NZ_CP023049.2"/>
</dbReference>
<dbReference type="STRING" id="558152.IQ37_05715"/>
<dbReference type="KEGG" id="cpip:CJF12_00215"/>
<sequence>MNKDFLHNVPRKTGAEETGLKPVPVSQVKVKKIKPEYIIEKYRKSGIELTAEEAEQILELLYTLTTLTLKDFFSR</sequence>
<evidence type="ECO:0000313" key="1">
    <source>
        <dbReference type="EMBL" id="KFF29514.1"/>
    </source>
</evidence>
<protein>
    <submittedName>
        <fullName evidence="1">Uncharacterized protein</fullName>
    </submittedName>
</protein>
<dbReference type="EMBL" id="JPRJ01000006">
    <property type="protein sequence ID" value="KFF29514.1"/>
    <property type="molecule type" value="Genomic_DNA"/>
</dbReference>
<evidence type="ECO:0000313" key="2">
    <source>
        <dbReference type="Proteomes" id="UP000028709"/>
    </source>
</evidence>
<reference evidence="1 2" key="1">
    <citation type="submission" date="2014-07" db="EMBL/GenBank/DDBJ databases">
        <title>Genome of Chryseobacterium piperi CTM.</title>
        <authorList>
            <person name="Pipes S.E."/>
            <person name="Stropko S.J."/>
            <person name="Newman J.D."/>
        </authorList>
    </citation>
    <scope>NUCLEOTIDE SEQUENCE [LARGE SCALE GENOMIC DNA]</scope>
    <source>
        <strain evidence="1 2">CTM</strain>
    </source>
</reference>